<dbReference type="CDD" id="cd07750">
    <property type="entry name" value="PolyPPase_VTC_like"/>
    <property type="match status" value="1"/>
</dbReference>
<dbReference type="GO" id="GO:0006799">
    <property type="term" value="P:polyphosphate biosynthetic process"/>
    <property type="evidence" value="ECO:0007669"/>
    <property type="project" value="UniProtKB-ARBA"/>
</dbReference>
<dbReference type="OrthoDB" id="148766at2"/>
<dbReference type="KEGG" id="asag:FGM00_08005"/>
<protein>
    <submittedName>
        <fullName evidence="2">Polyphosphate polymerase domain-containing protein</fullName>
    </submittedName>
</protein>
<accession>A0A5B7SNF2</accession>
<dbReference type="InterPro" id="IPR042267">
    <property type="entry name" value="VTC_sf"/>
</dbReference>
<reference evidence="2 3" key="1">
    <citation type="submission" date="2019-05" db="EMBL/GenBank/DDBJ databases">
        <title>Genome sequencing of F202Z8.</title>
        <authorList>
            <person name="Kwon Y.M."/>
        </authorList>
    </citation>
    <scope>NUCLEOTIDE SEQUENCE [LARGE SCALE GENOMIC DNA]</scope>
    <source>
        <strain evidence="2 3">F202Z8</strain>
    </source>
</reference>
<feature type="domain" description="VTC" evidence="1">
    <location>
        <begin position="23"/>
        <end position="222"/>
    </location>
</feature>
<organism evidence="2 3">
    <name type="scientific">Aggregatimonas sangjinii</name>
    <dbReference type="NCBI Taxonomy" id="2583587"/>
    <lineage>
        <taxon>Bacteria</taxon>
        <taxon>Pseudomonadati</taxon>
        <taxon>Bacteroidota</taxon>
        <taxon>Flavobacteriia</taxon>
        <taxon>Flavobacteriales</taxon>
        <taxon>Flavobacteriaceae</taxon>
        <taxon>Aggregatimonas</taxon>
    </lineage>
</organism>
<dbReference type="EMBL" id="CP040710">
    <property type="protein sequence ID" value="QCX00047.1"/>
    <property type="molecule type" value="Genomic_DNA"/>
</dbReference>
<dbReference type="RefSeq" id="WP_138852394.1">
    <property type="nucleotide sequence ID" value="NZ_CP040710.1"/>
</dbReference>
<name>A0A5B7SNF2_9FLAO</name>
<proteinExistence type="predicted"/>
<dbReference type="InterPro" id="IPR018966">
    <property type="entry name" value="VTC_domain"/>
</dbReference>
<evidence type="ECO:0000313" key="2">
    <source>
        <dbReference type="EMBL" id="QCX00047.1"/>
    </source>
</evidence>
<evidence type="ECO:0000259" key="1">
    <source>
        <dbReference type="Pfam" id="PF09359"/>
    </source>
</evidence>
<keyword evidence="3" id="KW-1185">Reference proteome</keyword>
<dbReference type="Gene3D" id="3.20.100.30">
    <property type="entry name" value="VTC, catalytic tunnel domain"/>
    <property type="match status" value="1"/>
</dbReference>
<evidence type="ECO:0000313" key="3">
    <source>
        <dbReference type="Proteomes" id="UP000310017"/>
    </source>
</evidence>
<sequence length="242" mass="28142">MQILNSFDSVDLKEINAVSLMDRVDTKFIFHMNELEDILGRANDDYSVLQIGGSRQMGYSNQYFDTHNLKFYTDHHNGKLFRTKIRIRRYDDTDLVFLEVKHKSNKGRMNKIRAKIPEFRDTLSEKAESFLSTQLSTGLNIVPTIRNNFQRVTLVGRNERITFDTNLTFQQNGSSVKMGNLVIAEIKQAELNRSSPLFTILKEKKIKPYRISKYCIGMASLYDGIKKNRFKEKLNKIKKITA</sequence>
<dbReference type="AlphaFoldDB" id="A0A5B7SNF2"/>
<dbReference type="Proteomes" id="UP000310017">
    <property type="component" value="Chromosome"/>
</dbReference>
<dbReference type="Pfam" id="PF09359">
    <property type="entry name" value="VTC"/>
    <property type="match status" value="1"/>
</dbReference>
<gene>
    <name evidence="2" type="ORF">FGM00_08005</name>
</gene>